<proteinExistence type="predicted"/>
<sequence length="78" mass="8885">MATPIINNFVNDKNISITKWVGIRPLTGELVESYFFEYEDKANMSHFVYLYGNPARISANDNLLKSFVNKIINSIGIN</sequence>
<organism evidence="1 2">
    <name type="scientific">Candidatus Roizmanbacteria bacterium CG06_land_8_20_14_3_00_34_14</name>
    <dbReference type="NCBI Taxonomy" id="1974848"/>
    <lineage>
        <taxon>Bacteria</taxon>
        <taxon>Candidatus Roizmaniibacteriota</taxon>
    </lineage>
</organism>
<reference evidence="2" key="1">
    <citation type="submission" date="2017-09" db="EMBL/GenBank/DDBJ databases">
        <title>Depth-based differentiation of microbial function through sediment-hosted aquifers and enrichment of novel symbionts in the deep terrestrial subsurface.</title>
        <authorList>
            <person name="Probst A.J."/>
            <person name="Ladd B."/>
            <person name="Jarett J.K."/>
            <person name="Geller-Mcgrath D.E."/>
            <person name="Sieber C.M.K."/>
            <person name="Emerson J.B."/>
            <person name="Anantharaman K."/>
            <person name="Thomas B.C."/>
            <person name="Malmstrom R."/>
            <person name="Stieglmeier M."/>
            <person name="Klingl A."/>
            <person name="Woyke T."/>
            <person name="Ryan C.M."/>
            <person name="Banfield J.F."/>
        </authorList>
    </citation>
    <scope>NUCLEOTIDE SEQUENCE [LARGE SCALE GENOMIC DNA]</scope>
</reference>
<feature type="non-terminal residue" evidence="1">
    <location>
        <position position="1"/>
    </location>
</feature>
<dbReference type="EMBL" id="PEVZ01000008">
    <property type="protein sequence ID" value="PIU74649.1"/>
    <property type="molecule type" value="Genomic_DNA"/>
</dbReference>
<name>A0A2M7AVP9_9BACT</name>
<comment type="caution">
    <text evidence="1">The sequence shown here is derived from an EMBL/GenBank/DDBJ whole genome shotgun (WGS) entry which is preliminary data.</text>
</comment>
<protein>
    <submittedName>
        <fullName evidence="1">Uncharacterized protein</fullName>
    </submittedName>
</protein>
<dbReference type="Proteomes" id="UP000229001">
    <property type="component" value="Unassembled WGS sequence"/>
</dbReference>
<dbReference type="AlphaFoldDB" id="A0A2M7AVP9"/>
<evidence type="ECO:0000313" key="2">
    <source>
        <dbReference type="Proteomes" id="UP000229001"/>
    </source>
</evidence>
<gene>
    <name evidence="1" type="ORF">COS77_00385</name>
</gene>
<evidence type="ECO:0000313" key="1">
    <source>
        <dbReference type="EMBL" id="PIU74649.1"/>
    </source>
</evidence>
<accession>A0A2M7AVP9</accession>